<dbReference type="EMBL" id="CP015350">
    <property type="protein sequence ID" value="ANS47002.1"/>
    <property type="molecule type" value="Genomic_DNA"/>
</dbReference>
<evidence type="ECO:0000256" key="6">
    <source>
        <dbReference type="SAM" id="Phobius"/>
    </source>
</evidence>
<dbReference type="AlphaFoldDB" id="A0A9W3S9C8"/>
<keyword evidence="6" id="KW-0812">Transmembrane</keyword>
<keyword evidence="4" id="KW-0813">Transport</keyword>
<comment type="function">
    <text evidence="1">Multidrug efflux pump.</text>
</comment>
<protein>
    <recommendedName>
        <fullName evidence="3">Probable multidrug resistance protein NorM</fullName>
    </recommendedName>
    <alternativeName>
        <fullName evidence="5">Multidrug-efflux transporter</fullName>
    </alternativeName>
</protein>
<keyword evidence="6" id="KW-1133">Transmembrane helix</keyword>
<dbReference type="PANTHER" id="PTHR43298:SF2">
    <property type="entry name" value="FMN_FAD EXPORTER YEEO-RELATED"/>
    <property type="match status" value="1"/>
</dbReference>
<evidence type="ECO:0000256" key="3">
    <source>
        <dbReference type="ARBA" id="ARBA00020268"/>
    </source>
</evidence>
<accession>A0A9W3S9C8</accession>
<feature type="transmembrane region" description="Helical" evidence="6">
    <location>
        <begin position="14"/>
        <end position="34"/>
    </location>
</feature>
<evidence type="ECO:0000256" key="2">
    <source>
        <dbReference type="ARBA" id="ARBA00010199"/>
    </source>
</evidence>
<name>A0A9W3S9C8_BACTU</name>
<keyword evidence="6" id="KW-0472">Membrane</keyword>
<evidence type="ECO:0000256" key="1">
    <source>
        <dbReference type="ARBA" id="ARBA00003408"/>
    </source>
</evidence>
<feature type="transmembrane region" description="Helical" evidence="6">
    <location>
        <begin position="54"/>
        <end position="76"/>
    </location>
</feature>
<sequence length="96" mass="10530">MKETTSFSQKLKQFVLLFFPIFVTQMSLFAMSFFDTTMSGHASPTDLAGVAIGTSIWLPVSTGLTGILMATTPIVAQLVGSKKKRTFPTLSYKQFI</sequence>
<gene>
    <name evidence="7" type="primary">norM_2</name>
    <name evidence="7" type="ORF">BT246_16110</name>
</gene>
<dbReference type="GO" id="GO:0005886">
    <property type="term" value="C:plasma membrane"/>
    <property type="evidence" value="ECO:0007669"/>
    <property type="project" value="TreeGrafter"/>
</dbReference>
<dbReference type="GO" id="GO:0015297">
    <property type="term" value="F:antiporter activity"/>
    <property type="evidence" value="ECO:0007669"/>
    <property type="project" value="InterPro"/>
</dbReference>
<evidence type="ECO:0000256" key="4">
    <source>
        <dbReference type="ARBA" id="ARBA00022448"/>
    </source>
</evidence>
<dbReference type="PANTHER" id="PTHR43298">
    <property type="entry name" value="MULTIDRUG RESISTANCE PROTEIN NORM-RELATED"/>
    <property type="match status" value="1"/>
</dbReference>
<dbReference type="Proteomes" id="UP000092743">
    <property type="component" value="Chromosome"/>
</dbReference>
<reference evidence="7 8" key="1">
    <citation type="submission" date="2016-04" db="EMBL/GenBank/DDBJ databases">
        <title>High quality genome of the nematocidal Bacillus thuringiensis MYBT18246.</title>
        <authorList>
            <person name="Hollensteiner J."/>
            <person name="Poehlein A."/>
            <person name="Sproeer C."/>
            <person name="Bunk B."/>
            <person name="Rosenstiel P."/>
            <person name="Schulenburg H."/>
            <person name="Liesegang H."/>
        </authorList>
    </citation>
    <scope>NUCLEOTIDE SEQUENCE [LARGE SCALE GENOMIC DNA]</scope>
    <source>
        <strain evidence="7 8">MYBT18246</strain>
    </source>
</reference>
<organism evidence="7 8">
    <name type="scientific">Bacillus thuringiensis</name>
    <dbReference type="NCBI Taxonomy" id="1428"/>
    <lineage>
        <taxon>Bacteria</taxon>
        <taxon>Bacillati</taxon>
        <taxon>Bacillota</taxon>
        <taxon>Bacilli</taxon>
        <taxon>Bacillales</taxon>
        <taxon>Bacillaceae</taxon>
        <taxon>Bacillus</taxon>
        <taxon>Bacillus cereus group</taxon>
    </lineage>
</organism>
<proteinExistence type="inferred from homology"/>
<evidence type="ECO:0000256" key="5">
    <source>
        <dbReference type="ARBA" id="ARBA00031636"/>
    </source>
</evidence>
<dbReference type="InterPro" id="IPR002528">
    <property type="entry name" value="MATE_fam"/>
</dbReference>
<evidence type="ECO:0000313" key="7">
    <source>
        <dbReference type="EMBL" id="ANS47002.1"/>
    </source>
</evidence>
<evidence type="ECO:0000313" key="8">
    <source>
        <dbReference type="Proteomes" id="UP000092743"/>
    </source>
</evidence>
<dbReference type="InterPro" id="IPR050222">
    <property type="entry name" value="MATE_MdtK"/>
</dbReference>
<dbReference type="Pfam" id="PF01554">
    <property type="entry name" value="MatE"/>
    <property type="match status" value="1"/>
</dbReference>
<dbReference type="GO" id="GO:0042910">
    <property type="term" value="F:xenobiotic transmembrane transporter activity"/>
    <property type="evidence" value="ECO:0007669"/>
    <property type="project" value="InterPro"/>
</dbReference>
<comment type="similarity">
    <text evidence="2">Belongs to the multi antimicrobial extrusion (MATE) (TC 2.A.66.1) family.</text>
</comment>